<dbReference type="PROSITE" id="PS01149">
    <property type="entry name" value="PSI_RSU"/>
    <property type="match status" value="1"/>
</dbReference>
<dbReference type="GO" id="GO:0000455">
    <property type="term" value="P:enzyme-directed rRNA pseudouridine synthesis"/>
    <property type="evidence" value="ECO:0007669"/>
    <property type="project" value="UniProtKB-ARBA"/>
</dbReference>
<dbReference type="Gene3D" id="3.30.70.580">
    <property type="entry name" value="Pseudouridine synthase I, catalytic domain, N-terminal subdomain"/>
    <property type="match status" value="1"/>
</dbReference>
<dbReference type="InterPro" id="IPR036986">
    <property type="entry name" value="S4_RNA-bd_sf"/>
</dbReference>
<dbReference type="Pfam" id="PF00849">
    <property type="entry name" value="PseudoU_synth_2"/>
    <property type="match status" value="1"/>
</dbReference>
<dbReference type="InterPro" id="IPR020094">
    <property type="entry name" value="TruA/RsuA/RluB/E/F_N"/>
</dbReference>
<dbReference type="EMBL" id="DRBW01000204">
    <property type="protein sequence ID" value="HDM90644.1"/>
    <property type="molecule type" value="Genomic_DNA"/>
</dbReference>
<name>A0A7C0XBK5_UNCW3</name>
<evidence type="ECO:0000313" key="6">
    <source>
        <dbReference type="EMBL" id="HDM90644.1"/>
    </source>
</evidence>
<keyword evidence="3" id="KW-0694">RNA-binding</keyword>
<dbReference type="Gene3D" id="3.30.70.1560">
    <property type="entry name" value="Alpha-L RNA-binding motif"/>
    <property type="match status" value="1"/>
</dbReference>
<dbReference type="GO" id="GO:0003723">
    <property type="term" value="F:RNA binding"/>
    <property type="evidence" value="ECO:0007669"/>
    <property type="project" value="UniProtKB-KW"/>
</dbReference>
<accession>A0A7C0XBK5</accession>
<comment type="similarity">
    <text evidence="1 4">Belongs to the pseudouridine synthase RsuA family.</text>
</comment>
<evidence type="ECO:0000256" key="4">
    <source>
        <dbReference type="RuleBase" id="RU003887"/>
    </source>
</evidence>
<dbReference type="InterPro" id="IPR018496">
    <property type="entry name" value="PsdUridine_synth_RsuA/RluB_CS"/>
</dbReference>
<evidence type="ECO:0000256" key="2">
    <source>
        <dbReference type="ARBA" id="ARBA00023235"/>
    </source>
</evidence>
<dbReference type="PROSITE" id="PS50889">
    <property type="entry name" value="S4"/>
    <property type="match status" value="1"/>
</dbReference>
<dbReference type="SUPFAM" id="SSF55174">
    <property type="entry name" value="Alpha-L RNA-binding motif"/>
    <property type="match status" value="1"/>
</dbReference>
<evidence type="ECO:0000259" key="5">
    <source>
        <dbReference type="SMART" id="SM00363"/>
    </source>
</evidence>
<dbReference type="InterPro" id="IPR020103">
    <property type="entry name" value="PsdUridine_synth_cat_dom_sf"/>
</dbReference>
<dbReference type="InterPro" id="IPR006145">
    <property type="entry name" value="PsdUridine_synth_RsuA/RluA"/>
</dbReference>
<dbReference type="InterPro" id="IPR000748">
    <property type="entry name" value="PsdUridine_synth_RsuA/RluB/E/F"/>
</dbReference>
<proteinExistence type="inferred from homology"/>
<feature type="domain" description="RNA-binding S4" evidence="5">
    <location>
        <begin position="1"/>
        <end position="66"/>
    </location>
</feature>
<dbReference type="AlphaFoldDB" id="A0A7C0XBK5"/>
<evidence type="ECO:0000256" key="3">
    <source>
        <dbReference type="PROSITE-ProRule" id="PRU00182"/>
    </source>
</evidence>
<reference evidence="6" key="1">
    <citation type="journal article" date="2020" name="mSystems">
        <title>Genome- and Community-Level Interaction Insights into Carbon Utilization and Element Cycling Functions of Hydrothermarchaeota in Hydrothermal Sediment.</title>
        <authorList>
            <person name="Zhou Z."/>
            <person name="Liu Y."/>
            <person name="Xu W."/>
            <person name="Pan J."/>
            <person name="Luo Z.H."/>
            <person name="Li M."/>
        </authorList>
    </citation>
    <scope>NUCLEOTIDE SEQUENCE [LARGE SCALE GENOMIC DNA]</scope>
    <source>
        <strain evidence="6">HyVt-237</strain>
    </source>
</reference>
<dbReference type="PANTHER" id="PTHR47683:SF2">
    <property type="entry name" value="RNA-BINDING S4 DOMAIN-CONTAINING PROTEIN"/>
    <property type="match status" value="1"/>
</dbReference>
<evidence type="ECO:0000256" key="1">
    <source>
        <dbReference type="ARBA" id="ARBA00008348"/>
    </source>
</evidence>
<dbReference type="EC" id="5.4.99.-" evidence="4"/>
<comment type="caution">
    <text evidence="6">The sequence shown here is derived from an EMBL/GenBank/DDBJ whole genome shotgun (WGS) entry which is preliminary data.</text>
</comment>
<dbReference type="InterPro" id="IPR050343">
    <property type="entry name" value="RsuA_PseudoU_synthase"/>
</dbReference>
<dbReference type="Gene3D" id="3.10.290.10">
    <property type="entry name" value="RNA-binding S4 domain"/>
    <property type="match status" value="1"/>
</dbReference>
<dbReference type="Pfam" id="PF01479">
    <property type="entry name" value="S4"/>
    <property type="match status" value="1"/>
</dbReference>
<organism evidence="6">
    <name type="scientific">candidate division WOR-3 bacterium</name>
    <dbReference type="NCBI Taxonomy" id="2052148"/>
    <lineage>
        <taxon>Bacteria</taxon>
        <taxon>Bacteria division WOR-3</taxon>
    </lineage>
</organism>
<dbReference type="GO" id="GO:0120159">
    <property type="term" value="F:rRNA pseudouridine synthase activity"/>
    <property type="evidence" value="ECO:0007669"/>
    <property type="project" value="UniProtKB-ARBA"/>
</dbReference>
<dbReference type="SMART" id="SM00363">
    <property type="entry name" value="S4"/>
    <property type="match status" value="1"/>
</dbReference>
<dbReference type="FunFam" id="3.10.290.10:FF:000003">
    <property type="entry name" value="Pseudouridine synthase"/>
    <property type="match status" value="1"/>
</dbReference>
<dbReference type="SUPFAM" id="SSF55120">
    <property type="entry name" value="Pseudouridine synthase"/>
    <property type="match status" value="1"/>
</dbReference>
<protein>
    <recommendedName>
        <fullName evidence="4">Pseudouridine synthase</fullName>
        <ecNumber evidence="4">5.4.99.-</ecNumber>
    </recommendedName>
</protein>
<dbReference type="CDD" id="cd02870">
    <property type="entry name" value="PseudoU_synth_RsuA_like"/>
    <property type="match status" value="1"/>
</dbReference>
<dbReference type="PANTHER" id="PTHR47683">
    <property type="entry name" value="PSEUDOURIDINE SYNTHASE FAMILY PROTEIN-RELATED"/>
    <property type="match status" value="1"/>
</dbReference>
<gene>
    <name evidence="6" type="ORF">ENG67_05525</name>
</gene>
<sequence>MRLNKYLQLSGVASRRKADELIKSGQVTVNGEVVREPWHEIDPEKDLVSVRGKAIRAMERPVYYAFYKPRGVTSTLSDRHAKKTLSDYFPHGTPRVYPVGRLDRESEGLMLLTNDGDLSYRLTHPRYGVIKTYRVAVSGGPLTDGELMRLRSGIVLDDGPFRPKKVEKTGSRELLIEISEGRKREIRRAIKCIGREVERLVRVAIGPLRLPEELKPGEMRPLDEETVKKLRESVGLS</sequence>
<dbReference type="NCBIfam" id="TIGR00093">
    <property type="entry name" value="pseudouridine synthase"/>
    <property type="match status" value="1"/>
</dbReference>
<dbReference type="InterPro" id="IPR042092">
    <property type="entry name" value="PsdUridine_s_RsuA/RluB/E/F_cat"/>
</dbReference>
<dbReference type="Proteomes" id="UP000885931">
    <property type="component" value="Unassembled WGS sequence"/>
</dbReference>
<dbReference type="CDD" id="cd00165">
    <property type="entry name" value="S4"/>
    <property type="match status" value="1"/>
</dbReference>
<dbReference type="InterPro" id="IPR002942">
    <property type="entry name" value="S4_RNA-bd"/>
</dbReference>
<keyword evidence="2 4" id="KW-0413">Isomerase</keyword>